<evidence type="ECO:0000256" key="1">
    <source>
        <dbReference type="SAM" id="SignalP"/>
    </source>
</evidence>
<dbReference type="Proteomes" id="UP000236884">
    <property type="component" value="Chromosome"/>
</dbReference>
<reference evidence="2 3" key="1">
    <citation type="submission" date="2015-08" db="EMBL/GenBank/DDBJ databases">
        <title>Investigation of the bacterial diversity of lava forest soil.</title>
        <authorList>
            <person name="Lee J.S."/>
        </authorList>
    </citation>
    <scope>NUCLEOTIDE SEQUENCE [LARGE SCALE GENOMIC DNA]</scope>
    <source>
        <strain evidence="2 3">GJW-30</strain>
    </source>
</reference>
<feature type="signal peptide" evidence="1">
    <location>
        <begin position="1"/>
        <end position="24"/>
    </location>
</feature>
<dbReference type="Pfam" id="PF10670">
    <property type="entry name" value="DUF4198"/>
    <property type="match status" value="1"/>
</dbReference>
<dbReference type="InterPro" id="IPR019613">
    <property type="entry name" value="DUF4198"/>
</dbReference>
<dbReference type="AlphaFoldDB" id="A0A0S3PZQ5"/>
<accession>A0A0S3PZQ5</accession>
<keyword evidence="2" id="KW-0812">Transmembrane</keyword>
<protein>
    <submittedName>
        <fullName evidence="2">Nickel uptake substrate-specific transmembrane region</fullName>
    </submittedName>
</protein>
<dbReference type="KEGG" id="vgo:GJW-30_1_03987"/>
<gene>
    <name evidence="2" type="ORF">GJW-30_1_03987</name>
</gene>
<dbReference type="OrthoDB" id="5943at2"/>
<proteinExistence type="predicted"/>
<keyword evidence="3" id="KW-1185">Reference proteome</keyword>
<evidence type="ECO:0000313" key="2">
    <source>
        <dbReference type="EMBL" id="BAT61430.1"/>
    </source>
</evidence>
<organism evidence="2 3">
    <name type="scientific">Variibacter gotjawalensis</name>
    <dbReference type="NCBI Taxonomy" id="1333996"/>
    <lineage>
        <taxon>Bacteria</taxon>
        <taxon>Pseudomonadati</taxon>
        <taxon>Pseudomonadota</taxon>
        <taxon>Alphaproteobacteria</taxon>
        <taxon>Hyphomicrobiales</taxon>
        <taxon>Nitrobacteraceae</taxon>
        <taxon>Variibacter</taxon>
    </lineage>
</organism>
<feature type="chain" id="PRO_5006616015" evidence="1">
    <location>
        <begin position="25"/>
        <end position="269"/>
    </location>
</feature>
<keyword evidence="1" id="KW-0732">Signal</keyword>
<keyword evidence="2" id="KW-0472">Membrane</keyword>
<name>A0A0S3PZQ5_9BRAD</name>
<dbReference type="EMBL" id="AP014946">
    <property type="protein sequence ID" value="BAT61430.1"/>
    <property type="molecule type" value="Genomic_DNA"/>
</dbReference>
<dbReference type="RefSeq" id="WP_096358130.1">
    <property type="nucleotide sequence ID" value="NZ_AP014946.1"/>
</dbReference>
<sequence>MKLKSRFAAYLMFAAIALPMSAEAHRAWLYPSATVLSGKDNWVTVDAAISNDLFYFEHNPMRLDNLKIFAPDGTSVAPQNANTGKYRSTFDVQLTQPGTYKMAVVNEGLFAQYQLNGERKRWRGTKERLSEIPSAATDVKVTQSQSRVEIFVTSGKPSEKALEPTKQGLELVAVTHPNNLVSGETAKFKLLLDGEPAKGVEVAVIQGGIRYRDKLNEVNLKTDDEGIVTVKWTAPGMYWVNATVRDQKATVPNAERRASYTTTVEVLPE</sequence>
<evidence type="ECO:0000313" key="3">
    <source>
        <dbReference type="Proteomes" id="UP000236884"/>
    </source>
</evidence>